<evidence type="ECO:0000256" key="1">
    <source>
        <dbReference type="SAM" id="Phobius"/>
    </source>
</evidence>
<dbReference type="OrthoDB" id="9807167at2"/>
<feature type="transmembrane region" description="Helical" evidence="1">
    <location>
        <begin position="33"/>
        <end position="51"/>
    </location>
</feature>
<dbReference type="Pfam" id="PF10086">
    <property type="entry name" value="YhfC"/>
    <property type="match status" value="1"/>
</dbReference>
<evidence type="ECO:0000313" key="3">
    <source>
        <dbReference type="Proteomes" id="UP000186705"/>
    </source>
</evidence>
<comment type="caution">
    <text evidence="2">The sequence shown here is derived from an EMBL/GenBank/DDBJ whole genome shotgun (WGS) entry which is preliminary data.</text>
</comment>
<organism evidence="2 3">
    <name type="scientific">Dubosiella newyorkensis</name>
    <dbReference type="NCBI Taxonomy" id="1862672"/>
    <lineage>
        <taxon>Bacteria</taxon>
        <taxon>Bacillati</taxon>
        <taxon>Bacillota</taxon>
        <taxon>Erysipelotrichia</taxon>
        <taxon>Erysipelotrichales</taxon>
        <taxon>Erysipelotrichaceae</taxon>
        <taxon>Dubosiella</taxon>
    </lineage>
</organism>
<keyword evidence="1" id="KW-0472">Membrane</keyword>
<proteinExistence type="predicted"/>
<sequence>MLLFSQLFTIACSVLLPLGCAIYLCIHEEGKWKLLLVGALTYVLFQMALFLPTLSLFTNSDAAQNWIAANYPLYIVFLSVFTPIFSELFRWLMIHVFSRNDTTLMDAFAFGIGYGGLETSLTIGMNVFLGMLIGAGKNIPNMSNLLLAEAVGQVCQLVLQVGYTLLIMQMIKTKNKTFLFIAIGIQILITLVSSLGQNIFHWNIWILLCIMVIFSLLAAMYIAQAYKNEKTTK</sequence>
<feature type="transmembrane region" description="Helical" evidence="1">
    <location>
        <begin position="178"/>
        <end position="196"/>
    </location>
</feature>
<feature type="transmembrane region" description="Helical" evidence="1">
    <location>
        <begin position="145"/>
        <end position="166"/>
    </location>
</feature>
<evidence type="ECO:0008006" key="4">
    <source>
        <dbReference type="Google" id="ProtNLM"/>
    </source>
</evidence>
<dbReference type="RefSeq" id="WP_076340809.1">
    <property type="nucleotide sequence ID" value="NZ_CAJTMI010000035.1"/>
</dbReference>
<gene>
    <name evidence="2" type="ORF">BO225_03000</name>
</gene>
<keyword evidence="1" id="KW-0812">Transmembrane</keyword>
<protein>
    <recommendedName>
        <fullName evidence="4">YhfC family intramembrane metalloprotease</fullName>
    </recommendedName>
</protein>
<accession>A0A1U7NP96</accession>
<keyword evidence="1" id="KW-1133">Transmembrane helix</keyword>
<keyword evidence="3" id="KW-1185">Reference proteome</keyword>
<feature type="transmembrane region" description="Helical" evidence="1">
    <location>
        <begin position="104"/>
        <end position="133"/>
    </location>
</feature>
<dbReference type="Proteomes" id="UP000186705">
    <property type="component" value="Unassembled WGS sequence"/>
</dbReference>
<dbReference type="AlphaFoldDB" id="A0A1U7NP96"/>
<feature type="transmembrane region" description="Helical" evidence="1">
    <location>
        <begin position="6"/>
        <end position="26"/>
    </location>
</feature>
<evidence type="ECO:0000313" key="2">
    <source>
        <dbReference type="EMBL" id="OLU47378.1"/>
    </source>
</evidence>
<dbReference type="InterPro" id="IPR011397">
    <property type="entry name" value="YhfC"/>
</dbReference>
<name>A0A1U7NP96_9FIRM</name>
<dbReference type="GeneID" id="78274916"/>
<feature type="transmembrane region" description="Helical" evidence="1">
    <location>
        <begin position="71"/>
        <end position="92"/>
    </location>
</feature>
<feature type="transmembrane region" description="Helical" evidence="1">
    <location>
        <begin position="202"/>
        <end position="223"/>
    </location>
</feature>
<dbReference type="EMBL" id="MPKA01000050">
    <property type="protein sequence ID" value="OLU47378.1"/>
    <property type="molecule type" value="Genomic_DNA"/>
</dbReference>
<reference evidence="2 3" key="1">
    <citation type="submission" date="2016-11" db="EMBL/GenBank/DDBJ databases">
        <title>Description of two novel members of the family Erysipelotrichaceae: Ileibacterium lipovorans gen. nov., sp. nov. and Dubosiella newyorkensis, gen. nov., sp. nov.</title>
        <authorList>
            <person name="Cox L.M."/>
            <person name="Sohn J."/>
            <person name="Tyrrell K.L."/>
            <person name="Citron D.M."/>
            <person name="Lawson P.A."/>
            <person name="Patel N.B."/>
            <person name="Iizumi T."/>
            <person name="Perez-Perez G.I."/>
            <person name="Goldstein E.J."/>
            <person name="Blaser M.J."/>
        </authorList>
    </citation>
    <scope>NUCLEOTIDE SEQUENCE [LARGE SCALE GENOMIC DNA]</scope>
    <source>
        <strain evidence="2 3">NYU-BL-A4</strain>
    </source>
</reference>